<dbReference type="AlphaFoldDB" id="A0A4Z0M0H3"/>
<dbReference type="PANTHER" id="PTHR47505:SF1">
    <property type="entry name" value="DNA UTILIZATION PROTEIN YHGH"/>
    <property type="match status" value="1"/>
</dbReference>
<gene>
    <name evidence="1" type="ORF">E4634_11825</name>
</gene>
<dbReference type="PANTHER" id="PTHR47505">
    <property type="entry name" value="DNA UTILIZATION PROTEIN YHGH"/>
    <property type="match status" value="1"/>
</dbReference>
<dbReference type="InterPro" id="IPR029057">
    <property type="entry name" value="PRTase-like"/>
</dbReference>
<name>A0A4Z0M0H3_9GAMM</name>
<dbReference type="SUPFAM" id="SSF53271">
    <property type="entry name" value="PRTase-like"/>
    <property type="match status" value="1"/>
</dbReference>
<organism evidence="1 2">
    <name type="scientific">Mangrovimicrobium sediminis</name>
    <dbReference type="NCBI Taxonomy" id="2562682"/>
    <lineage>
        <taxon>Bacteria</taxon>
        <taxon>Pseudomonadati</taxon>
        <taxon>Pseudomonadota</taxon>
        <taxon>Gammaproteobacteria</taxon>
        <taxon>Cellvibrionales</taxon>
        <taxon>Halieaceae</taxon>
        <taxon>Mangrovimicrobium</taxon>
    </lineage>
</organism>
<dbReference type="EMBL" id="SRLE01000008">
    <property type="protein sequence ID" value="TGD73173.1"/>
    <property type="molecule type" value="Genomic_DNA"/>
</dbReference>
<sequence>MCQLPAHNRLPLCVGCRDELPPNTLACWRCALPLPASGLCPDCQRDPPAFDRVVAPWLYGEYLGYLIQRWKFAGEEDLTALLADLWLARATPDPGIDLLVPVPMHWRRRLARGYNQAELLAAQLAHALPGARLDSRRLARNRATPAQAAMDARARSRNLRGAFTARRPCDNLRIAVVDDVLTTGATAAEAARTLRAAGAAHVEIWCLARTPAPGG</sequence>
<evidence type="ECO:0000313" key="1">
    <source>
        <dbReference type="EMBL" id="TGD73173.1"/>
    </source>
</evidence>
<dbReference type="Gene3D" id="3.40.50.2020">
    <property type="match status" value="1"/>
</dbReference>
<evidence type="ECO:0000313" key="2">
    <source>
        <dbReference type="Proteomes" id="UP000298050"/>
    </source>
</evidence>
<keyword evidence="2" id="KW-1185">Reference proteome</keyword>
<comment type="caution">
    <text evidence="1">The sequence shown here is derived from an EMBL/GenBank/DDBJ whole genome shotgun (WGS) entry which is preliminary data.</text>
</comment>
<dbReference type="OrthoDB" id="9793412at2"/>
<protein>
    <submittedName>
        <fullName evidence="1">ComF family protein</fullName>
    </submittedName>
</protein>
<accession>A0A4Z0M0H3</accession>
<proteinExistence type="predicted"/>
<dbReference type="InterPro" id="IPR051910">
    <property type="entry name" value="ComF/GntX_DNA_util-trans"/>
</dbReference>
<reference evidence="1 2" key="1">
    <citation type="submission" date="2019-04" db="EMBL/GenBank/DDBJ databases">
        <title>Taxonomy of novel Haliea sp. from mangrove soil of West Coast of India.</title>
        <authorList>
            <person name="Verma A."/>
            <person name="Kumar P."/>
            <person name="Krishnamurthi S."/>
        </authorList>
    </citation>
    <scope>NUCLEOTIDE SEQUENCE [LARGE SCALE GENOMIC DNA]</scope>
    <source>
        <strain evidence="1 2">SAOS-164</strain>
    </source>
</reference>
<dbReference type="Proteomes" id="UP000298050">
    <property type="component" value="Unassembled WGS sequence"/>
</dbReference>